<dbReference type="InterPro" id="IPR054399">
    <property type="entry name" value="Fervidolysin-like_N_prodom"/>
</dbReference>
<reference evidence="10 11" key="1">
    <citation type="submission" date="2017-09" db="EMBL/GenBank/DDBJ databases">
        <title>Depth-based differentiation of microbial function through sediment-hosted aquifers and enrichment of novel symbionts in the deep terrestrial subsurface.</title>
        <authorList>
            <person name="Probst A.J."/>
            <person name="Ladd B."/>
            <person name="Jarett J.K."/>
            <person name="Geller-Mcgrath D.E."/>
            <person name="Sieber C.M."/>
            <person name="Emerson J.B."/>
            <person name="Anantharaman K."/>
            <person name="Thomas B.C."/>
            <person name="Malmstrom R."/>
            <person name="Stieglmeier M."/>
            <person name="Klingl A."/>
            <person name="Woyke T."/>
            <person name="Ryan C.M."/>
            <person name="Banfield J.F."/>
        </authorList>
    </citation>
    <scope>NUCLEOTIDE SEQUENCE [LARGE SCALE GENOMIC DNA]</scope>
    <source>
        <strain evidence="10">CG11_big_fil_rev_8_21_14_0_20_43_7</strain>
    </source>
</reference>
<dbReference type="InterPro" id="IPR000209">
    <property type="entry name" value="Peptidase_S8/S53_dom"/>
</dbReference>
<evidence type="ECO:0000256" key="3">
    <source>
        <dbReference type="ARBA" id="ARBA00022801"/>
    </source>
</evidence>
<proteinExistence type="inferred from homology"/>
<dbReference type="InterPro" id="IPR013783">
    <property type="entry name" value="Ig-like_fold"/>
</dbReference>
<feature type="active site" description="Charge relay system" evidence="5 6">
    <location>
        <position position="206"/>
    </location>
</feature>
<evidence type="ECO:0000313" key="11">
    <source>
        <dbReference type="Proteomes" id="UP000229782"/>
    </source>
</evidence>
<dbReference type="GO" id="GO:0006508">
    <property type="term" value="P:proteolysis"/>
    <property type="evidence" value="ECO:0007669"/>
    <property type="project" value="UniProtKB-KW"/>
</dbReference>
<dbReference type="PANTHER" id="PTHR43806:SF11">
    <property type="entry name" value="CEREVISIN-RELATED"/>
    <property type="match status" value="1"/>
</dbReference>
<dbReference type="InterPro" id="IPR025883">
    <property type="entry name" value="Cadherin-like_domain"/>
</dbReference>
<dbReference type="Pfam" id="PF00082">
    <property type="entry name" value="Peptidase_S8"/>
    <property type="match status" value="2"/>
</dbReference>
<comment type="caution">
    <text evidence="10">The sequence shown here is derived from an EMBL/GenBank/DDBJ whole genome shotgun (WGS) entry which is preliminary data.</text>
</comment>
<sequence>MQTYTTTGRIGVFFMSILFGAMSFVPAYAVSLPREVTPVQRVARGSADHSSFSKQTEQTSQRPTSVPGEVLVKFREHTINLHQVSGRNKAQQFANAQQLEKTRDIQRKNISVLRSNRNESVEEIVGRLQHDPTIEYIQPNFIYYPASIDTNDTYRDQMWALENTGQTMNGSIYSGGVVSGIADSDIDGNEAFAYSEGSGVVVAVIDDGVAYNHPDLFVNMWDGSACLDENGNTLGGCVHGYDFAEEDGTPLPTDGSHGTHIAGTIVAEMNNGKGGIGVAPQASIMALKTNFTTAEIVRAIAFAEKNGAKVINASWANSEYDETMKDAIANFSGLFVAAAGNGGLDLVGDNNETTHQYPSDYDLDNIISVTATDQHDGIASFSNFGVSSVDVGAPGVNIFSTVPTIEGVISEPFTSIENSALPIDWVSAGSQNNWGVIDATSWFGSSWGQVLYGDVNNAPYLANADSTLTLPDTDFEVAGESMIDFWSTCDTADDDGDYMALEAGVDGVYQELGQWNEFSSTLSPVFAFHDGTWSYYHFTKSIPSALVSDATSVRFRWHTDEDDDVSVDGCALDDVQIYNVSDGSDEAYMYQQGTSMAAPHVAGVAALLWGYDSSLGTSDVKTAIMGTVDPIDSLDGKVSSGGRVNAHSALLSLVPLSSDATLSSLTENLEQDFHVPFDSGISTYVLYAEHEEDEVTFTFETGDDQATVFLATSENQEDVELESNTVTLSLPVGEFGVFFTVVAEDQEKTKQYAVFLARATDAPANVVAESVEQSITVSWDDVEGAIAYNLYLATESGVDSGNPNTVAGYVAYEDVASQVTIEGLEEQTTYYVVVTAVVGEGA</sequence>
<feature type="active site" description="Charge relay system" evidence="5 6">
    <location>
        <position position="595"/>
    </location>
</feature>
<organism evidence="10 11">
    <name type="scientific">Candidatus Magasanikbacteria bacterium CG11_big_fil_rev_8_21_14_0_20_43_7</name>
    <dbReference type="NCBI Taxonomy" id="1974654"/>
    <lineage>
        <taxon>Bacteria</taxon>
        <taxon>Candidatus Magasanikiibacteriota</taxon>
    </lineage>
</organism>
<feature type="domain" description="Fibronectin type-III" evidence="9">
    <location>
        <begin position="762"/>
        <end position="842"/>
    </location>
</feature>
<dbReference type="Pfam" id="PF22148">
    <property type="entry name" value="Fervidolysin_NPro-like"/>
    <property type="match status" value="1"/>
</dbReference>
<dbReference type="InterPro" id="IPR023828">
    <property type="entry name" value="Peptidase_S8_Ser-AS"/>
</dbReference>
<dbReference type="Gene3D" id="2.60.40.10">
    <property type="entry name" value="Immunoglobulins"/>
    <property type="match status" value="1"/>
</dbReference>
<dbReference type="PROSITE" id="PS00138">
    <property type="entry name" value="SUBTILASE_SER"/>
    <property type="match status" value="1"/>
</dbReference>
<dbReference type="InterPro" id="IPR036116">
    <property type="entry name" value="FN3_sf"/>
</dbReference>
<evidence type="ECO:0000313" key="10">
    <source>
        <dbReference type="EMBL" id="PIR02934.1"/>
    </source>
</evidence>
<gene>
    <name evidence="10" type="ORF">COV60_03025</name>
</gene>
<name>A0A2H0N212_9BACT</name>
<evidence type="ECO:0000256" key="6">
    <source>
        <dbReference type="PROSITE-ProRule" id="PRU01240"/>
    </source>
</evidence>
<dbReference type="EMBL" id="PCWM01000072">
    <property type="protein sequence ID" value="PIR02934.1"/>
    <property type="molecule type" value="Genomic_DNA"/>
</dbReference>
<dbReference type="InterPro" id="IPR023827">
    <property type="entry name" value="Peptidase_S8_Asp-AS"/>
</dbReference>
<dbReference type="Pfam" id="PF12733">
    <property type="entry name" value="Cadherin-like"/>
    <property type="match status" value="1"/>
</dbReference>
<dbReference type="AlphaFoldDB" id="A0A2H0N212"/>
<dbReference type="PROSITE" id="PS00137">
    <property type="entry name" value="SUBTILASE_HIS"/>
    <property type="match status" value="1"/>
</dbReference>
<feature type="region of interest" description="Disordered" evidence="8">
    <location>
        <begin position="41"/>
        <end position="67"/>
    </location>
</feature>
<dbReference type="PROSITE" id="PS51892">
    <property type="entry name" value="SUBTILASE"/>
    <property type="match status" value="1"/>
</dbReference>
<dbReference type="InterPro" id="IPR015500">
    <property type="entry name" value="Peptidase_S8_subtilisin-rel"/>
</dbReference>
<accession>A0A2H0N212</accession>
<feature type="active site" description="Charge relay system" evidence="5 6">
    <location>
        <position position="257"/>
    </location>
</feature>
<feature type="non-terminal residue" evidence="10">
    <location>
        <position position="842"/>
    </location>
</feature>
<dbReference type="Gene3D" id="3.40.50.200">
    <property type="entry name" value="Peptidase S8/S53 domain"/>
    <property type="match status" value="2"/>
</dbReference>
<dbReference type="Pfam" id="PF00041">
    <property type="entry name" value="fn3"/>
    <property type="match status" value="1"/>
</dbReference>
<evidence type="ECO:0000256" key="5">
    <source>
        <dbReference type="PIRSR" id="PIRSR615500-1"/>
    </source>
</evidence>
<dbReference type="InterPro" id="IPR022398">
    <property type="entry name" value="Peptidase_S8_His-AS"/>
</dbReference>
<dbReference type="PANTHER" id="PTHR43806">
    <property type="entry name" value="PEPTIDASE S8"/>
    <property type="match status" value="1"/>
</dbReference>
<dbReference type="InterPro" id="IPR036852">
    <property type="entry name" value="Peptidase_S8/S53_dom_sf"/>
</dbReference>
<dbReference type="InterPro" id="IPR003961">
    <property type="entry name" value="FN3_dom"/>
</dbReference>
<evidence type="ECO:0000256" key="7">
    <source>
        <dbReference type="RuleBase" id="RU003355"/>
    </source>
</evidence>
<dbReference type="InterPro" id="IPR050131">
    <property type="entry name" value="Peptidase_S8_subtilisin-like"/>
</dbReference>
<keyword evidence="4 6" id="KW-0720">Serine protease</keyword>
<evidence type="ECO:0000256" key="1">
    <source>
        <dbReference type="ARBA" id="ARBA00011073"/>
    </source>
</evidence>
<dbReference type="PROSITE" id="PS50853">
    <property type="entry name" value="FN3"/>
    <property type="match status" value="1"/>
</dbReference>
<evidence type="ECO:0000259" key="9">
    <source>
        <dbReference type="PROSITE" id="PS50853"/>
    </source>
</evidence>
<dbReference type="SMART" id="SM00060">
    <property type="entry name" value="FN3"/>
    <property type="match status" value="1"/>
</dbReference>
<dbReference type="GO" id="GO:0004252">
    <property type="term" value="F:serine-type endopeptidase activity"/>
    <property type="evidence" value="ECO:0007669"/>
    <property type="project" value="UniProtKB-UniRule"/>
</dbReference>
<dbReference type="SUPFAM" id="SSF52743">
    <property type="entry name" value="Subtilisin-like"/>
    <property type="match status" value="1"/>
</dbReference>
<dbReference type="SUPFAM" id="SSF49265">
    <property type="entry name" value="Fibronectin type III"/>
    <property type="match status" value="1"/>
</dbReference>
<feature type="compositionally biased region" description="Polar residues" evidence="8">
    <location>
        <begin position="48"/>
        <end position="64"/>
    </location>
</feature>
<evidence type="ECO:0000256" key="4">
    <source>
        <dbReference type="ARBA" id="ARBA00022825"/>
    </source>
</evidence>
<dbReference type="Proteomes" id="UP000229782">
    <property type="component" value="Unassembled WGS sequence"/>
</dbReference>
<evidence type="ECO:0000256" key="8">
    <source>
        <dbReference type="SAM" id="MobiDB-lite"/>
    </source>
</evidence>
<keyword evidence="2 6" id="KW-0645">Protease</keyword>
<dbReference type="PROSITE" id="PS00136">
    <property type="entry name" value="SUBTILASE_ASP"/>
    <property type="match status" value="1"/>
</dbReference>
<protein>
    <recommendedName>
        <fullName evidence="9">Fibronectin type-III domain-containing protein</fullName>
    </recommendedName>
</protein>
<dbReference type="PRINTS" id="PR00723">
    <property type="entry name" value="SUBTILISIN"/>
</dbReference>
<comment type="similarity">
    <text evidence="1 6 7">Belongs to the peptidase S8 family.</text>
</comment>
<keyword evidence="3 6" id="KW-0378">Hydrolase</keyword>
<evidence type="ECO:0000256" key="2">
    <source>
        <dbReference type="ARBA" id="ARBA00022670"/>
    </source>
</evidence>